<gene>
    <name evidence="3" type="ORF">KI809_19235</name>
</gene>
<dbReference type="Pfam" id="PF13649">
    <property type="entry name" value="Methyltransf_25"/>
    <property type="match status" value="1"/>
</dbReference>
<dbReference type="GO" id="GO:0008168">
    <property type="term" value="F:methyltransferase activity"/>
    <property type="evidence" value="ECO:0007669"/>
    <property type="project" value="UniProtKB-KW"/>
</dbReference>
<dbReference type="Gene3D" id="3.40.50.150">
    <property type="entry name" value="Vaccinia Virus protein VP39"/>
    <property type="match status" value="1"/>
</dbReference>
<accession>A0AAW4LA76</accession>
<evidence type="ECO:0000313" key="3">
    <source>
        <dbReference type="EMBL" id="MBT0666447.1"/>
    </source>
</evidence>
<keyword evidence="1" id="KW-0808">Transferase</keyword>
<sequence length="233" mass="25967">MLQDPTNQYIATILSHCDIRGKDVLEIGCGKGRITRDLAKYARRVVAVDPDACAIDYARTSFYANNVLFMQALKGVPDSSIGNFDIVIYTLSLHHVPETEMSKSLLSAAALLGKDGTIVVIEPGDGGSFTEAKERFGAGSGDERPAREAAIRNMLEMNGWTMGETIAFRTQFRFDDDDDFLSSMLPNYPQQPESFVNDVRRFLEQHRTADGIILEADRRLNVLRPSEYVNSHD</sequence>
<keyword evidence="4" id="KW-1185">Reference proteome</keyword>
<dbReference type="PANTHER" id="PTHR43861:SF3">
    <property type="entry name" value="PUTATIVE (AFU_ORTHOLOGUE AFUA_2G14390)-RELATED"/>
    <property type="match status" value="1"/>
</dbReference>
<reference evidence="3 4" key="1">
    <citation type="submission" date="2021-05" db="EMBL/GenBank/DDBJ databases">
        <title>The draft genome of Geobacter pelophilus DSM 12255.</title>
        <authorList>
            <person name="Xu Z."/>
            <person name="Masuda Y."/>
            <person name="Itoh H."/>
            <person name="Senoo K."/>
        </authorList>
    </citation>
    <scope>NUCLEOTIDE SEQUENCE [LARGE SCALE GENOMIC DNA]</scope>
    <source>
        <strain evidence="3 4">DSM 12255</strain>
    </source>
</reference>
<protein>
    <submittedName>
        <fullName evidence="3">Methyltransferase domain-containing protein</fullName>
    </submittedName>
</protein>
<name>A0AAW4LA76_9BACT</name>
<evidence type="ECO:0000256" key="1">
    <source>
        <dbReference type="ARBA" id="ARBA00022679"/>
    </source>
</evidence>
<dbReference type="RefSeq" id="WP_214173219.1">
    <property type="nucleotide sequence ID" value="NZ_JAHCVJ010000012.1"/>
</dbReference>
<dbReference type="EMBL" id="JAHCVJ010000012">
    <property type="protein sequence ID" value="MBT0666447.1"/>
    <property type="molecule type" value="Genomic_DNA"/>
</dbReference>
<proteinExistence type="predicted"/>
<dbReference type="InterPro" id="IPR029063">
    <property type="entry name" value="SAM-dependent_MTases_sf"/>
</dbReference>
<comment type="caution">
    <text evidence="3">The sequence shown here is derived from an EMBL/GenBank/DDBJ whole genome shotgun (WGS) entry which is preliminary data.</text>
</comment>
<dbReference type="Proteomes" id="UP000811899">
    <property type="component" value="Unassembled WGS sequence"/>
</dbReference>
<dbReference type="InterPro" id="IPR041698">
    <property type="entry name" value="Methyltransf_25"/>
</dbReference>
<dbReference type="CDD" id="cd02440">
    <property type="entry name" value="AdoMet_MTases"/>
    <property type="match status" value="1"/>
</dbReference>
<organism evidence="3 4">
    <name type="scientific">Geoanaerobacter pelophilus</name>
    <dbReference type="NCBI Taxonomy" id="60036"/>
    <lineage>
        <taxon>Bacteria</taxon>
        <taxon>Pseudomonadati</taxon>
        <taxon>Thermodesulfobacteriota</taxon>
        <taxon>Desulfuromonadia</taxon>
        <taxon>Geobacterales</taxon>
        <taxon>Geobacteraceae</taxon>
        <taxon>Geoanaerobacter</taxon>
    </lineage>
</organism>
<evidence type="ECO:0000313" key="4">
    <source>
        <dbReference type="Proteomes" id="UP000811899"/>
    </source>
</evidence>
<dbReference type="PANTHER" id="PTHR43861">
    <property type="entry name" value="TRANS-ACONITATE 2-METHYLTRANSFERASE-RELATED"/>
    <property type="match status" value="1"/>
</dbReference>
<dbReference type="GO" id="GO:0032259">
    <property type="term" value="P:methylation"/>
    <property type="evidence" value="ECO:0007669"/>
    <property type="project" value="UniProtKB-KW"/>
</dbReference>
<keyword evidence="3" id="KW-0489">Methyltransferase</keyword>
<evidence type="ECO:0000259" key="2">
    <source>
        <dbReference type="Pfam" id="PF13649"/>
    </source>
</evidence>
<feature type="domain" description="Methyltransferase" evidence="2">
    <location>
        <begin position="24"/>
        <end position="116"/>
    </location>
</feature>
<dbReference type="SUPFAM" id="SSF53335">
    <property type="entry name" value="S-adenosyl-L-methionine-dependent methyltransferases"/>
    <property type="match status" value="1"/>
</dbReference>
<dbReference type="AlphaFoldDB" id="A0AAW4LA76"/>